<evidence type="ECO:0000313" key="2">
    <source>
        <dbReference type="Proteomes" id="UP000187465"/>
    </source>
</evidence>
<dbReference type="AlphaFoldDB" id="A0A1R0X2N0"/>
<accession>A0A1R0X2N0</accession>
<name>A0A1R0X2N0_9BACL</name>
<dbReference type="Gene3D" id="3.40.960.10">
    <property type="entry name" value="VSR Endonuclease"/>
    <property type="match status" value="1"/>
</dbReference>
<protein>
    <submittedName>
        <fullName evidence="1">Uncharacterized protein</fullName>
    </submittedName>
</protein>
<dbReference type="EMBL" id="MKQP01000036">
    <property type="protein sequence ID" value="OMD27440.1"/>
    <property type="molecule type" value="Genomic_DNA"/>
</dbReference>
<dbReference type="Proteomes" id="UP000187465">
    <property type="component" value="Unassembled WGS sequence"/>
</dbReference>
<comment type="caution">
    <text evidence="1">The sequence shown here is derived from an EMBL/GenBank/DDBJ whole genome shotgun (WGS) entry which is preliminary data.</text>
</comment>
<sequence length="350" mass="40709">MARGKRVEIVKVQVMGPDGPPIEVDGKACTKCGEVKALEEFPLQKRYVDGRDSECKECKRLRTRLRRNERRSTEGRRSRTKWTTSTLRERVHEITKGEYLLVGYYLGAQVETEILHTACGEKWPVRPNLFINFGSRCPHCSPKIVAKMRAINQNWTTEGYIADVFALVGDEYTVVGKYVDSRKHIKMRHNICGNEWSPRPTDFTSRGRRCPYCCESHGEITIRKYLTHRGFAFTSQETFEDLRAIDRLRFDFSIRILDRTILIEYDGEQHFHPVDFAGKGELWALEQFHETQRRDRIKDDYCRANGIDLIRIRYDQFDEIETILERRLSALGVTGSHPTEEIANITKEAA</sequence>
<gene>
    <name evidence="1" type="ORF">BJP51_24915</name>
</gene>
<evidence type="ECO:0000313" key="1">
    <source>
        <dbReference type="EMBL" id="OMD27440.1"/>
    </source>
</evidence>
<dbReference type="RefSeq" id="WP_051491037.1">
    <property type="nucleotide sequence ID" value="NZ_MKQP01000036.1"/>
</dbReference>
<organism evidence="1 2">
    <name type="scientific">Paenibacillus odorifer</name>
    <dbReference type="NCBI Taxonomy" id="189426"/>
    <lineage>
        <taxon>Bacteria</taxon>
        <taxon>Bacillati</taxon>
        <taxon>Bacillota</taxon>
        <taxon>Bacilli</taxon>
        <taxon>Bacillales</taxon>
        <taxon>Paenibacillaceae</taxon>
        <taxon>Paenibacillus</taxon>
    </lineage>
</organism>
<reference evidence="1 2" key="1">
    <citation type="submission" date="2016-10" db="EMBL/GenBank/DDBJ databases">
        <title>Paenibacillus species isolates.</title>
        <authorList>
            <person name="Beno S.M."/>
        </authorList>
    </citation>
    <scope>NUCLEOTIDE SEQUENCE [LARGE SCALE GENOMIC DNA]</scope>
    <source>
        <strain evidence="1 2">FSL H7-0604</strain>
    </source>
</reference>
<proteinExistence type="predicted"/>